<accession>A0A0A5FWM4</accession>
<dbReference type="EMBL" id="AVPG01000025">
    <property type="protein sequence ID" value="KGX85191.1"/>
    <property type="molecule type" value="Genomic_DNA"/>
</dbReference>
<evidence type="ECO:0000256" key="1">
    <source>
        <dbReference type="SAM" id="Phobius"/>
    </source>
</evidence>
<dbReference type="STRING" id="1385512.N784_09855"/>
<dbReference type="RefSeq" id="WP_036835691.1">
    <property type="nucleotide sequence ID" value="NZ_AVPG01000025.1"/>
</dbReference>
<organism evidence="2 3">
    <name type="scientific">Pontibacillus litoralis JSM 072002</name>
    <dbReference type="NCBI Taxonomy" id="1385512"/>
    <lineage>
        <taxon>Bacteria</taxon>
        <taxon>Bacillati</taxon>
        <taxon>Bacillota</taxon>
        <taxon>Bacilli</taxon>
        <taxon>Bacillales</taxon>
        <taxon>Bacillaceae</taxon>
        <taxon>Pontibacillus</taxon>
    </lineage>
</organism>
<proteinExistence type="predicted"/>
<name>A0A0A5FWM4_9BACI</name>
<keyword evidence="1" id="KW-0472">Membrane</keyword>
<keyword evidence="1" id="KW-0812">Transmembrane</keyword>
<evidence type="ECO:0000313" key="2">
    <source>
        <dbReference type="EMBL" id="KGX85191.1"/>
    </source>
</evidence>
<keyword evidence="1" id="KW-1133">Transmembrane helix</keyword>
<comment type="caution">
    <text evidence="2">The sequence shown here is derived from an EMBL/GenBank/DDBJ whole genome shotgun (WGS) entry which is preliminary data.</text>
</comment>
<evidence type="ECO:0000313" key="3">
    <source>
        <dbReference type="Proteomes" id="UP000030401"/>
    </source>
</evidence>
<dbReference type="OrthoDB" id="2876801at2"/>
<feature type="transmembrane region" description="Helical" evidence="1">
    <location>
        <begin position="6"/>
        <end position="24"/>
    </location>
</feature>
<dbReference type="AlphaFoldDB" id="A0A0A5FWM4"/>
<keyword evidence="3" id="KW-1185">Reference proteome</keyword>
<protein>
    <submittedName>
        <fullName evidence="2">Uncharacterized protein</fullName>
    </submittedName>
</protein>
<reference evidence="2 3" key="1">
    <citation type="submission" date="2013-08" db="EMBL/GenBank/DDBJ databases">
        <authorList>
            <person name="Huang J."/>
            <person name="Wang G."/>
        </authorList>
    </citation>
    <scope>NUCLEOTIDE SEQUENCE [LARGE SCALE GENOMIC DNA]</scope>
    <source>
        <strain evidence="2 3">JSM 072002</strain>
    </source>
</reference>
<dbReference type="eggNOG" id="ENOG502ZDP6">
    <property type="taxonomic scope" value="Bacteria"/>
</dbReference>
<sequence length="127" mass="14755">MKDFPFIIFIMFLGLYLTLFVSHYKIEEFRHNSLVLSITETAKIAGFQSVDNSSRAEEGTADITTENFEMSFEKNFKDNVNVKLKNPRYSYDYLKDENESVMAIRVTVTDETNTDYQATYISDISNQ</sequence>
<dbReference type="Proteomes" id="UP000030401">
    <property type="component" value="Unassembled WGS sequence"/>
</dbReference>
<gene>
    <name evidence="2" type="ORF">N784_09855</name>
</gene>